<dbReference type="Proteomes" id="UP000094067">
    <property type="component" value="Unassembled WGS sequence"/>
</dbReference>
<protein>
    <recommendedName>
        <fullName evidence="3">Peptidase C39 domain-containing protein</fullName>
    </recommendedName>
</protein>
<comment type="caution">
    <text evidence="1">The sequence shown here is derived from an EMBL/GenBank/DDBJ whole genome shotgun (WGS) entry which is preliminary data.</text>
</comment>
<organism evidence="1 2">
    <name type="scientific">Eisenbergiella tayi</name>
    <dbReference type="NCBI Taxonomy" id="1432052"/>
    <lineage>
        <taxon>Bacteria</taxon>
        <taxon>Bacillati</taxon>
        <taxon>Bacillota</taxon>
        <taxon>Clostridia</taxon>
        <taxon>Lachnospirales</taxon>
        <taxon>Lachnospiraceae</taxon>
        <taxon>Eisenbergiella</taxon>
    </lineage>
</organism>
<reference evidence="1 2" key="1">
    <citation type="submission" date="2016-07" db="EMBL/GenBank/DDBJ databases">
        <title>Characterization of isolates of Eisenbergiella tayi derived from blood cultures, using whole genome sequencing.</title>
        <authorList>
            <person name="Burdz T."/>
            <person name="Wiebe D."/>
            <person name="Huynh C."/>
            <person name="Bernard K."/>
        </authorList>
    </citation>
    <scope>NUCLEOTIDE SEQUENCE [LARGE SCALE GENOMIC DNA]</scope>
    <source>
        <strain evidence="1 2">NML 110608</strain>
    </source>
</reference>
<dbReference type="RefSeq" id="WP_069151294.1">
    <property type="nucleotide sequence ID" value="NZ_MCGH01000001.1"/>
</dbReference>
<accession>A0A1E3AJY0</accession>
<dbReference type="EMBL" id="MCGH01000001">
    <property type="protein sequence ID" value="ODM08466.1"/>
    <property type="molecule type" value="Genomic_DNA"/>
</dbReference>
<evidence type="ECO:0008006" key="3">
    <source>
        <dbReference type="Google" id="ProtNLM"/>
    </source>
</evidence>
<dbReference type="AlphaFoldDB" id="A0A1E3AJY0"/>
<gene>
    <name evidence="1" type="ORF">BEI61_00095</name>
</gene>
<sequence length="843" mass="94598">MKKTIIKGCVFAATFIVVLLMSSLFLNKGNTDMTAEMKLPELPLVYINMGGEHVNMMHGFLSPMEEKYMKESIMPIGPDRKLSISVKKYDQTVDSMAFEVRSVDGSRLVENTEITNFRMDGENITADIVLKDLIDEKTEYSLTFLLNLEDGRCARYYTRIIQADGYGVKEKLAFVRDFSAATFHEDWPSGFEGNLEPNSEGDNSTLSKVNIHSSASQIGWAGLTVEQLTEPVFTIRDITEQTASVTVEYIVSYMRQEKETFAVVDEVYRVRQGTDGTMYLLDFERHMSDIFSEDKSAFVGDKIALGITDPNVEMMESDGGKILAFAQAGVLYSLNMTDNKLSKLFSFYDPNGKDERSFYGGHEFKILQVDEAGNVFFMVYGYISRGRREGYTGAEVYLYNNSLNTVEELAFIPTLKAPEIFKAEVEQLAYVNGKNELYMLLDSQFICIHLDRQTVEVVAENLNGDSYQVSESNRMIVWPDQGKKYESTSLTLMNLNSTEQVTIDAGSGNYIMALGFMNEDLVYGMARISDVSLDDTGKMVFPMYQIKIQDENGKVLKTYEKSGVYVTGCSMNENQIILDRVEKDGEGNFVPCENDQIVSGVVDVQRSNKIITIPLEEYKNITEIQMKSDLDGKKLKFLTPKEVLYEGSREIQIPQSQIAEESYYVYSPGGEVTIMSAAGEAINLANDIAGTVMGESGAYIWRRGRLNVKNQIMAIEGVPVTEEKNSLAVCLDSLFSYEGIMRNSEYLLAQGKTVQEVLEENLDGMQVLDLSGCSLESVLYYPDREIPVLAILGDGNAVLIIGFNEKNVVLMNPEMGSVYKMGMNEAAQWFEETGCHFLSYVKK</sequence>
<name>A0A1E3AJY0_9FIRM</name>
<evidence type="ECO:0000313" key="2">
    <source>
        <dbReference type="Proteomes" id="UP000094067"/>
    </source>
</evidence>
<evidence type="ECO:0000313" key="1">
    <source>
        <dbReference type="EMBL" id="ODM08466.1"/>
    </source>
</evidence>
<proteinExistence type="predicted"/>